<dbReference type="Pfam" id="PF00288">
    <property type="entry name" value="GHMP_kinases_N"/>
    <property type="match status" value="1"/>
</dbReference>
<dbReference type="EC" id="2.7.1.148" evidence="6"/>
<dbReference type="AlphaFoldDB" id="A0A1W1B9L8"/>
<dbReference type="GO" id="GO:0005524">
    <property type="term" value="F:ATP binding"/>
    <property type="evidence" value="ECO:0007669"/>
    <property type="project" value="UniProtKB-KW"/>
</dbReference>
<dbReference type="PIRSF" id="PIRSF010376">
    <property type="entry name" value="IspE"/>
    <property type="match status" value="1"/>
</dbReference>
<evidence type="ECO:0000256" key="2">
    <source>
        <dbReference type="ARBA" id="ARBA00022741"/>
    </source>
</evidence>
<dbReference type="NCBIfam" id="TIGR00154">
    <property type="entry name" value="ispE"/>
    <property type="match status" value="1"/>
</dbReference>
<dbReference type="InterPro" id="IPR036554">
    <property type="entry name" value="GHMP_kinase_C_sf"/>
</dbReference>
<dbReference type="GO" id="GO:0016114">
    <property type="term" value="P:terpenoid biosynthetic process"/>
    <property type="evidence" value="ECO:0007669"/>
    <property type="project" value="InterPro"/>
</dbReference>
<dbReference type="InterPro" id="IPR020568">
    <property type="entry name" value="Ribosomal_Su5_D2-typ_SF"/>
</dbReference>
<evidence type="ECO:0000256" key="4">
    <source>
        <dbReference type="ARBA" id="ARBA00022840"/>
    </source>
</evidence>
<organism evidence="6">
    <name type="scientific">hydrothermal vent metagenome</name>
    <dbReference type="NCBI Taxonomy" id="652676"/>
    <lineage>
        <taxon>unclassified sequences</taxon>
        <taxon>metagenomes</taxon>
        <taxon>ecological metagenomes</taxon>
    </lineage>
</organism>
<dbReference type="EMBL" id="FPHC01000008">
    <property type="protein sequence ID" value="SFV50253.1"/>
    <property type="molecule type" value="Genomic_DNA"/>
</dbReference>
<proteinExistence type="inferred from homology"/>
<dbReference type="NCBIfam" id="NF003216">
    <property type="entry name" value="PRK04181.1"/>
    <property type="match status" value="1"/>
</dbReference>
<dbReference type="HAMAP" id="MF_00061">
    <property type="entry name" value="IspE"/>
    <property type="match status" value="1"/>
</dbReference>
<dbReference type="GO" id="GO:0050515">
    <property type="term" value="F:4-(cytidine 5'-diphospho)-2-C-methyl-D-erythritol kinase activity"/>
    <property type="evidence" value="ECO:0007669"/>
    <property type="project" value="UniProtKB-EC"/>
</dbReference>
<dbReference type="Gene3D" id="3.30.230.10">
    <property type="match status" value="1"/>
</dbReference>
<keyword evidence="4" id="KW-0067">ATP-binding</keyword>
<keyword evidence="1 6" id="KW-0808">Transferase</keyword>
<keyword evidence="3 6" id="KW-0418">Kinase</keyword>
<feature type="domain" description="GHMP kinase N-terminal" evidence="5">
    <location>
        <begin position="63"/>
        <end position="145"/>
    </location>
</feature>
<protein>
    <submittedName>
        <fullName evidence="6">4-diphosphocytidyl-2-C-methyl-D-erythritol kinase</fullName>
        <ecNumber evidence="6">2.7.1.148</ecNumber>
    </submittedName>
</protein>
<dbReference type="PANTHER" id="PTHR43527">
    <property type="entry name" value="4-DIPHOSPHOCYTIDYL-2-C-METHYL-D-ERYTHRITOL KINASE, CHLOROPLASTIC"/>
    <property type="match status" value="1"/>
</dbReference>
<dbReference type="Gene3D" id="3.30.70.890">
    <property type="entry name" value="GHMP kinase, C-terminal domain"/>
    <property type="match status" value="1"/>
</dbReference>
<dbReference type="InterPro" id="IPR006204">
    <property type="entry name" value="GHMP_kinase_N_dom"/>
</dbReference>
<gene>
    <name evidence="6" type="ORF">MNB_SV-6-1414</name>
</gene>
<keyword evidence="2" id="KW-0547">Nucleotide-binding</keyword>
<sequence>MYKIDAHAKINIFLKITGHRDGYHTLLSRFVRVDDLYDTITFVPQECDSFTIEGCGRVDRDDNTIYKAYKALNEHTGDLDILEFFYHHKVVVEKRIPSQAGLGGGSSDAAAFMRLVNEICRLNLSVDRLAQIGSTIGADLPFFIYNYPSANVSGFGEIVEPYEESIIPAIELYTPPIGCDTATVYKSFKENFLADIKLSSFIGWESIDSVELLESIKEPTKLNDLYLAAREVYPELKEYAKDGWYFSGSGSTFFRFDDTK</sequence>
<evidence type="ECO:0000256" key="3">
    <source>
        <dbReference type="ARBA" id="ARBA00022777"/>
    </source>
</evidence>
<dbReference type="InterPro" id="IPR004424">
    <property type="entry name" value="IspE"/>
</dbReference>
<dbReference type="PANTHER" id="PTHR43527:SF2">
    <property type="entry name" value="4-DIPHOSPHOCYTIDYL-2-C-METHYL-D-ERYTHRITOL KINASE, CHLOROPLASTIC"/>
    <property type="match status" value="1"/>
</dbReference>
<accession>A0A1W1B9L8</accession>
<dbReference type="InterPro" id="IPR014721">
    <property type="entry name" value="Ribsml_uS5_D2-typ_fold_subgr"/>
</dbReference>
<name>A0A1W1B9L8_9ZZZZ</name>
<evidence type="ECO:0000256" key="1">
    <source>
        <dbReference type="ARBA" id="ARBA00022679"/>
    </source>
</evidence>
<evidence type="ECO:0000259" key="5">
    <source>
        <dbReference type="Pfam" id="PF00288"/>
    </source>
</evidence>
<reference evidence="6" key="1">
    <citation type="submission" date="2016-10" db="EMBL/GenBank/DDBJ databases">
        <authorList>
            <person name="de Groot N.N."/>
        </authorList>
    </citation>
    <scope>NUCLEOTIDE SEQUENCE</scope>
</reference>
<dbReference type="SUPFAM" id="SSF54211">
    <property type="entry name" value="Ribosomal protein S5 domain 2-like"/>
    <property type="match status" value="1"/>
</dbReference>
<evidence type="ECO:0000313" key="6">
    <source>
        <dbReference type="EMBL" id="SFV50253.1"/>
    </source>
</evidence>
<dbReference type="SUPFAM" id="SSF55060">
    <property type="entry name" value="GHMP Kinase, C-terminal domain"/>
    <property type="match status" value="1"/>
</dbReference>